<evidence type="ECO:0000313" key="1">
    <source>
        <dbReference type="EMBL" id="MEI5994785.1"/>
    </source>
</evidence>
<dbReference type="Proteomes" id="UP000195139">
    <property type="component" value="Unassembled WGS sequence"/>
</dbReference>
<reference evidence="1 3" key="2">
    <citation type="submission" date="2018-07" db="EMBL/GenBank/DDBJ databases">
        <title>The Genome Sequence of Enterococcus sp. DIV0659b.</title>
        <authorList>
            <consortium name="The Broad Institute Genomics Platform"/>
            <consortium name="The Broad Institute Genomic Center for Infectious Diseases"/>
            <person name="Earl A."/>
            <person name="Manson A."/>
            <person name="Schwartman J."/>
            <person name="Gilmore M."/>
            <person name="Abouelleil A."/>
            <person name="Cao P."/>
            <person name="Chapman S."/>
            <person name="Cusick C."/>
            <person name="Shea T."/>
            <person name="Young S."/>
            <person name="Neafsey D."/>
            <person name="Nusbaum C."/>
            <person name="Birren B."/>
        </authorList>
    </citation>
    <scope>NUCLEOTIDE SEQUENCE [LARGE SCALE GENOMIC DNA]</scope>
    <source>
        <strain evidence="1 3">4G2_DIV0659</strain>
    </source>
</reference>
<dbReference type="RefSeq" id="WP_336577148.1">
    <property type="nucleotide sequence ID" value="NZ_NGLE02000001.1"/>
</dbReference>
<accession>A0A242CH70</accession>
<reference evidence="2" key="1">
    <citation type="submission" date="2017-05" db="EMBL/GenBank/DDBJ databases">
        <title>The Genome Sequence of Enterococcus sp. 4G2_DIV0659.</title>
        <authorList>
            <consortium name="The Broad Institute Genomics Platform"/>
            <consortium name="The Broad Institute Genomic Center for Infectious Diseases"/>
            <person name="Earl A."/>
            <person name="Manson A."/>
            <person name="Schwartman J."/>
            <person name="Gilmore M."/>
            <person name="Abouelleil A."/>
            <person name="Cao P."/>
            <person name="Chapman S."/>
            <person name="Cusick C."/>
            <person name="Shea T."/>
            <person name="Young S."/>
            <person name="Neafsey D."/>
            <person name="Nusbaum C."/>
            <person name="Birren B."/>
        </authorList>
    </citation>
    <scope>NUCLEOTIDE SEQUENCE [LARGE SCALE GENOMIC DNA]</scope>
    <source>
        <strain evidence="2">4G2_DIV0659</strain>
    </source>
</reference>
<dbReference type="AlphaFoldDB" id="A0A242CH70"/>
<gene>
    <name evidence="2" type="ORF">A5880_000273</name>
    <name evidence="1" type="ORF">A5880_002371</name>
</gene>
<proteinExistence type="predicted"/>
<evidence type="ECO:0000313" key="3">
    <source>
        <dbReference type="Proteomes" id="UP000195139"/>
    </source>
</evidence>
<protein>
    <submittedName>
        <fullName evidence="2">Uncharacterized protein</fullName>
    </submittedName>
</protein>
<dbReference type="EMBL" id="NGLE02000001">
    <property type="protein sequence ID" value="MEI5994785.1"/>
    <property type="molecule type" value="Genomic_DNA"/>
</dbReference>
<name>A0A242CH70_9ENTE</name>
<dbReference type="STRING" id="1834181.A5880_000273"/>
<comment type="caution">
    <text evidence="2">The sequence shown here is derived from an EMBL/GenBank/DDBJ whole genome shotgun (WGS) entry which is preliminary data.</text>
</comment>
<sequence>MRWVIIISVQRAKKNGGMTQKTGNVHCVEETSFRFISTKNKSLHRLPAIQAIK</sequence>
<dbReference type="EMBL" id="NGLE01000001">
    <property type="protein sequence ID" value="OTO09594.1"/>
    <property type="molecule type" value="Genomic_DNA"/>
</dbReference>
<keyword evidence="3" id="KW-1185">Reference proteome</keyword>
<evidence type="ECO:0000313" key="2">
    <source>
        <dbReference type="EMBL" id="OTO09594.1"/>
    </source>
</evidence>
<organism evidence="2">
    <name type="scientific">Candidatus Enterococcus mansonii</name>
    <dbReference type="NCBI Taxonomy" id="1834181"/>
    <lineage>
        <taxon>Bacteria</taxon>
        <taxon>Bacillati</taxon>
        <taxon>Bacillota</taxon>
        <taxon>Bacilli</taxon>
        <taxon>Lactobacillales</taxon>
        <taxon>Enterococcaceae</taxon>
        <taxon>Enterococcus</taxon>
    </lineage>
</organism>